<evidence type="ECO:0000256" key="1">
    <source>
        <dbReference type="ARBA" id="ARBA00004123"/>
    </source>
</evidence>
<feature type="compositionally biased region" description="Basic and acidic residues" evidence="6">
    <location>
        <begin position="961"/>
        <end position="979"/>
    </location>
</feature>
<dbReference type="GO" id="GO:0140658">
    <property type="term" value="F:ATP-dependent chromatin remodeler activity"/>
    <property type="evidence" value="ECO:0007669"/>
    <property type="project" value="TreeGrafter"/>
</dbReference>
<dbReference type="SMART" id="SM00487">
    <property type="entry name" value="DEXDc"/>
    <property type="match status" value="1"/>
</dbReference>
<protein>
    <submittedName>
        <fullName evidence="9">Uncharacterized protein</fullName>
    </submittedName>
</protein>
<dbReference type="FunCoup" id="E4X978">
    <property type="interactions" value="266"/>
</dbReference>
<evidence type="ECO:0000256" key="6">
    <source>
        <dbReference type="SAM" id="MobiDB-lite"/>
    </source>
</evidence>
<dbReference type="Pfam" id="PF00176">
    <property type="entry name" value="SNF2-rel_dom"/>
    <property type="match status" value="1"/>
</dbReference>
<evidence type="ECO:0000259" key="8">
    <source>
        <dbReference type="PROSITE" id="PS51194"/>
    </source>
</evidence>
<reference evidence="9" key="1">
    <citation type="journal article" date="2010" name="Science">
        <title>Plasticity of animal genome architecture unmasked by rapid evolution of a pelagic tunicate.</title>
        <authorList>
            <person name="Denoeud F."/>
            <person name="Henriet S."/>
            <person name="Mungpakdee S."/>
            <person name="Aury J.M."/>
            <person name="Da Silva C."/>
            <person name="Brinkmann H."/>
            <person name="Mikhaleva J."/>
            <person name="Olsen L.C."/>
            <person name="Jubin C."/>
            <person name="Canestro C."/>
            <person name="Bouquet J.M."/>
            <person name="Danks G."/>
            <person name="Poulain J."/>
            <person name="Campsteijn C."/>
            <person name="Adamski M."/>
            <person name="Cross I."/>
            <person name="Yadetie F."/>
            <person name="Muffato M."/>
            <person name="Louis A."/>
            <person name="Butcher S."/>
            <person name="Tsagkogeorga G."/>
            <person name="Konrad A."/>
            <person name="Singh S."/>
            <person name="Jensen M.F."/>
            <person name="Cong E.H."/>
            <person name="Eikeseth-Otteraa H."/>
            <person name="Noel B."/>
            <person name="Anthouard V."/>
            <person name="Porcel B.M."/>
            <person name="Kachouri-Lafond R."/>
            <person name="Nishino A."/>
            <person name="Ugolini M."/>
            <person name="Chourrout P."/>
            <person name="Nishida H."/>
            <person name="Aasland R."/>
            <person name="Huzurbazar S."/>
            <person name="Westhof E."/>
            <person name="Delsuc F."/>
            <person name="Lehrach H."/>
            <person name="Reinhardt R."/>
            <person name="Weissenbach J."/>
            <person name="Roy S.W."/>
            <person name="Artiguenave F."/>
            <person name="Postlethwait J.H."/>
            <person name="Manak J.R."/>
            <person name="Thompson E.M."/>
            <person name="Jaillon O."/>
            <person name="Du Pasquier L."/>
            <person name="Boudinot P."/>
            <person name="Liberles D.A."/>
            <person name="Volff J.N."/>
            <person name="Philippe H."/>
            <person name="Lenhard B."/>
            <person name="Roest Crollius H."/>
            <person name="Wincker P."/>
            <person name="Chourrout D."/>
        </authorList>
    </citation>
    <scope>NUCLEOTIDE SEQUENCE [LARGE SCALE GENOMIC DNA]</scope>
</reference>
<dbReference type="Pfam" id="PF23588">
    <property type="entry name" value="HTH_CHD1_Hrp3"/>
    <property type="match status" value="1"/>
</dbReference>
<feature type="region of interest" description="Disordered" evidence="6">
    <location>
        <begin position="961"/>
        <end position="1011"/>
    </location>
</feature>
<feature type="compositionally biased region" description="Acidic residues" evidence="6">
    <location>
        <begin position="565"/>
        <end position="579"/>
    </location>
</feature>
<dbReference type="OrthoDB" id="5857104at2759"/>
<dbReference type="PANTHER" id="PTHR45623">
    <property type="entry name" value="CHROMODOMAIN-HELICASE-DNA-BINDING PROTEIN 3-RELATED-RELATED"/>
    <property type="match status" value="1"/>
</dbReference>
<dbReference type="Proteomes" id="UP000001307">
    <property type="component" value="Unassembled WGS sequence"/>
</dbReference>
<dbReference type="Gene3D" id="3.40.50.10810">
    <property type="entry name" value="Tandem AAA-ATPase domain"/>
    <property type="match status" value="1"/>
</dbReference>
<proteinExistence type="inferred from homology"/>
<evidence type="ECO:0000259" key="7">
    <source>
        <dbReference type="PROSITE" id="PS51192"/>
    </source>
</evidence>
<dbReference type="Gene3D" id="1.10.10.60">
    <property type="entry name" value="Homeodomain-like"/>
    <property type="match status" value="1"/>
</dbReference>
<dbReference type="PROSITE" id="PS51192">
    <property type="entry name" value="HELICASE_ATP_BIND_1"/>
    <property type="match status" value="1"/>
</dbReference>
<dbReference type="InterPro" id="IPR049730">
    <property type="entry name" value="SNF2/RAD54-like_C"/>
</dbReference>
<sequence>MHGVRATRAFLLTRWDLEKPSRLLASISALFHDHDRAGPFLCVVPLSTLAAWQHEFQKWGPALNTIAFIGDATSRQVLFENEWGTNKRLGFNVLLTTYEIALRENQLLNSVRWSVLAIDEAHRLKNDEAMLYQALNDLKTEHRLLITGTPLQNSLRELWCLLDFANQDQMGPWAEFEAKHEEDQARGFTGLHKELQPFLFRRVKKDVEKSLPGKIEQILRVGLSKKQKKYYKYILTKNFKELQKGAHGSKSSFTNIMIELKKCSNHAWLVKDPDDIDEFDQKSTEEKIDRILKGSGKMMLLDKLLRRLKENGSRVLIFSQMVMMLDVISDYMALRRYQFQRLDGSTRGDLRQRSMEHFNAPNSTDFAFLLSTRAGGLGINLATADTVIIFDSDWNPQNDLQAQARAHRIGQKKTVKIYRFVSAMSVEEDVIERAKKKMVLDHLVIQRTVLSKKTDATKSIPFDKQEITQILKFGAEELFKEEDDAEPECDIDLILQRAETTQTEATGNAQADELMSGFKVADFQFDEDKLWDDIIPEHERIKQAEEEIAALGERRAKFKNKNANDDNEDFEADDASEDSNESHSKTRQPNWRELSLIHTKQFLKSIKNTQFICILRWGYERKEKVLEENPRFPTAFNYDGAVMELVESLIQCDNQNSKNKGKGQSLKLGEQPVPVKVTLARIRALSVLNKFTEPIDTVPMPRKVRPVINWTCHWVEDDDRQLLKGVERYGVGEWDKIKADEELKLSHKILPPSEDATPHSRQLVIRFDYIMGHFVREQEQKSSTNMTKSQYQPKKRSSITSNSSRRDSRMEMDENEPPKSDKKRKSSLQSNGKTEKVTKKKVEKPPLLDKDIKLRTLAEELDPSWFDKCKSAMKPHKTARHALKALHSAGTSEKSIKKVIGDIGVAIRKISEQQGNDCVLWKHALWRFVSQFSHASAETLVRCFDSIAHKAPKVPKIVDRTVDKGTKEQKLKKEKNTGREKKKKPNANWKERSYLKKPKPDKPHSSSPVKS</sequence>
<dbReference type="InterPro" id="IPR001005">
    <property type="entry name" value="SANT/Myb"/>
</dbReference>
<organism evidence="9">
    <name type="scientific">Oikopleura dioica</name>
    <name type="common">Tunicate</name>
    <dbReference type="NCBI Taxonomy" id="34765"/>
    <lineage>
        <taxon>Eukaryota</taxon>
        <taxon>Metazoa</taxon>
        <taxon>Chordata</taxon>
        <taxon>Tunicata</taxon>
        <taxon>Appendicularia</taxon>
        <taxon>Copelata</taxon>
        <taxon>Oikopleuridae</taxon>
        <taxon>Oikopleura</taxon>
    </lineage>
</organism>
<feature type="region of interest" description="Disordered" evidence="6">
    <location>
        <begin position="559"/>
        <end position="590"/>
    </location>
</feature>
<dbReference type="Pfam" id="PF00271">
    <property type="entry name" value="Helicase_C"/>
    <property type="match status" value="1"/>
</dbReference>
<name>E4X978_OIKDI</name>
<dbReference type="InterPro" id="IPR000330">
    <property type="entry name" value="SNF2_N"/>
</dbReference>
<dbReference type="GO" id="GO:0005524">
    <property type="term" value="F:ATP binding"/>
    <property type="evidence" value="ECO:0007669"/>
    <property type="project" value="InterPro"/>
</dbReference>
<dbReference type="GO" id="GO:0003682">
    <property type="term" value="F:chromatin binding"/>
    <property type="evidence" value="ECO:0007669"/>
    <property type="project" value="TreeGrafter"/>
</dbReference>
<dbReference type="SMART" id="SM01176">
    <property type="entry name" value="DUF4208"/>
    <property type="match status" value="1"/>
</dbReference>
<dbReference type="GO" id="GO:0005634">
    <property type="term" value="C:nucleus"/>
    <property type="evidence" value="ECO:0007669"/>
    <property type="project" value="UniProtKB-SubCell"/>
</dbReference>
<dbReference type="InterPro" id="IPR025260">
    <property type="entry name" value="CHD1-like_C"/>
</dbReference>
<comment type="subcellular location">
    <subcellularLocation>
        <location evidence="1">Nucleus</location>
    </subcellularLocation>
</comment>
<dbReference type="SMART" id="SM00490">
    <property type="entry name" value="HELICc"/>
    <property type="match status" value="1"/>
</dbReference>
<dbReference type="InParanoid" id="E4X978"/>
<dbReference type="CDD" id="cd18793">
    <property type="entry name" value="SF2_C_SNF"/>
    <property type="match status" value="1"/>
</dbReference>
<feature type="compositionally biased region" description="Polar residues" evidence="6">
    <location>
        <begin position="781"/>
        <end position="792"/>
    </location>
</feature>
<feature type="compositionally biased region" description="Basic and acidic residues" evidence="6">
    <location>
        <begin position="989"/>
        <end position="1004"/>
    </location>
</feature>
<evidence type="ECO:0000313" key="10">
    <source>
        <dbReference type="Proteomes" id="UP000001307"/>
    </source>
</evidence>
<evidence type="ECO:0000256" key="2">
    <source>
        <dbReference type="ARBA" id="ARBA00007025"/>
    </source>
</evidence>
<evidence type="ECO:0000256" key="4">
    <source>
        <dbReference type="ARBA" id="ARBA00023125"/>
    </source>
</evidence>
<feature type="region of interest" description="Disordered" evidence="6">
    <location>
        <begin position="778"/>
        <end position="844"/>
    </location>
</feature>
<dbReference type="AlphaFoldDB" id="E4X978"/>
<dbReference type="GO" id="GO:0003677">
    <property type="term" value="F:DNA binding"/>
    <property type="evidence" value="ECO:0007669"/>
    <property type="project" value="UniProtKB-KW"/>
</dbReference>
<accession>E4X978</accession>
<evidence type="ECO:0000313" key="9">
    <source>
        <dbReference type="EMBL" id="CBY19007.1"/>
    </source>
</evidence>
<evidence type="ECO:0000256" key="3">
    <source>
        <dbReference type="ARBA" id="ARBA00022801"/>
    </source>
</evidence>
<dbReference type="EMBL" id="FN653030">
    <property type="protein sequence ID" value="CBY19007.1"/>
    <property type="molecule type" value="Genomic_DNA"/>
</dbReference>
<dbReference type="Gene3D" id="3.40.50.300">
    <property type="entry name" value="P-loop containing nucleotide triphosphate hydrolases"/>
    <property type="match status" value="1"/>
</dbReference>
<dbReference type="GO" id="GO:0000785">
    <property type="term" value="C:chromatin"/>
    <property type="evidence" value="ECO:0007669"/>
    <property type="project" value="TreeGrafter"/>
</dbReference>
<dbReference type="InterPro" id="IPR014001">
    <property type="entry name" value="Helicase_ATP-bd"/>
</dbReference>
<keyword evidence="5" id="KW-0539">Nucleus</keyword>
<gene>
    <name evidence="9" type="ORF">GSOID_T00004425001</name>
</gene>
<dbReference type="InterPro" id="IPR027417">
    <property type="entry name" value="P-loop_NTPase"/>
</dbReference>
<dbReference type="CDD" id="cd00167">
    <property type="entry name" value="SANT"/>
    <property type="match status" value="1"/>
</dbReference>
<feature type="compositionally biased region" description="Basic and acidic residues" evidence="6">
    <location>
        <begin position="804"/>
        <end position="820"/>
    </location>
</feature>
<dbReference type="GO" id="GO:0042393">
    <property type="term" value="F:histone binding"/>
    <property type="evidence" value="ECO:0007669"/>
    <property type="project" value="TreeGrafter"/>
</dbReference>
<feature type="domain" description="Helicase ATP-binding" evidence="7">
    <location>
        <begin position="24"/>
        <end position="168"/>
    </location>
</feature>
<comment type="similarity">
    <text evidence="2">Belongs to the SNF2/RAD54 helicase family.</text>
</comment>
<dbReference type="InterPro" id="IPR001650">
    <property type="entry name" value="Helicase_C-like"/>
</dbReference>
<dbReference type="PROSITE" id="PS51194">
    <property type="entry name" value="HELICASE_CTER"/>
    <property type="match status" value="1"/>
</dbReference>
<dbReference type="PANTHER" id="PTHR45623:SF14">
    <property type="entry name" value="CHROMODOMAIN-HELICASE-DNA-BINDING PROTEIN 1"/>
    <property type="match status" value="1"/>
</dbReference>
<keyword evidence="10" id="KW-1185">Reference proteome</keyword>
<dbReference type="GO" id="GO:0016887">
    <property type="term" value="F:ATP hydrolysis activity"/>
    <property type="evidence" value="ECO:0007669"/>
    <property type="project" value="TreeGrafter"/>
</dbReference>
<dbReference type="SUPFAM" id="SSF52540">
    <property type="entry name" value="P-loop containing nucleoside triphosphate hydrolases"/>
    <property type="match status" value="2"/>
</dbReference>
<keyword evidence="3" id="KW-0378">Hydrolase</keyword>
<dbReference type="GO" id="GO:0034728">
    <property type="term" value="P:nucleosome organization"/>
    <property type="evidence" value="ECO:0007669"/>
    <property type="project" value="TreeGrafter"/>
</dbReference>
<dbReference type="InterPro" id="IPR056302">
    <property type="entry name" value="CHD1-2/Hrp3_HTH"/>
</dbReference>
<evidence type="ECO:0000256" key="5">
    <source>
        <dbReference type="ARBA" id="ARBA00023242"/>
    </source>
</evidence>
<keyword evidence="4" id="KW-0238">DNA-binding</keyword>
<feature type="domain" description="Helicase C-terminal" evidence="8">
    <location>
        <begin position="300"/>
        <end position="468"/>
    </location>
</feature>
<dbReference type="InterPro" id="IPR038718">
    <property type="entry name" value="SNF2-like_sf"/>
</dbReference>